<dbReference type="RefSeq" id="WP_145030736.1">
    <property type="nucleotide sequence ID" value="NZ_CP036271.1"/>
</dbReference>
<proteinExistence type="predicted"/>
<keyword evidence="2" id="KW-1185">Reference proteome</keyword>
<evidence type="ECO:0000313" key="2">
    <source>
        <dbReference type="Proteomes" id="UP000315700"/>
    </source>
</evidence>
<reference evidence="1 2" key="1">
    <citation type="submission" date="2019-02" db="EMBL/GenBank/DDBJ databases">
        <title>Deep-cultivation of Planctomycetes and their phenomic and genomic characterization uncovers novel biology.</title>
        <authorList>
            <person name="Wiegand S."/>
            <person name="Jogler M."/>
            <person name="Boedeker C."/>
            <person name="Pinto D."/>
            <person name="Vollmers J."/>
            <person name="Rivas-Marin E."/>
            <person name="Kohn T."/>
            <person name="Peeters S.H."/>
            <person name="Heuer A."/>
            <person name="Rast P."/>
            <person name="Oberbeckmann S."/>
            <person name="Bunk B."/>
            <person name="Jeske O."/>
            <person name="Meyerdierks A."/>
            <person name="Storesund J.E."/>
            <person name="Kallscheuer N."/>
            <person name="Luecker S."/>
            <person name="Lage O.M."/>
            <person name="Pohl T."/>
            <person name="Merkel B.J."/>
            <person name="Hornburger P."/>
            <person name="Mueller R.-W."/>
            <person name="Bruemmer F."/>
            <person name="Labrenz M."/>
            <person name="Spormann A.M."/>
            <person name="Op den Camp H."/>
            <person name="Overmann J."/>
            <person name="Amann R."/>
            <person name="Jetten M.S.M."/>
            <person name="Mascher T."/>
            <person name="Medema M.H."/>
            <person name="Devos D.P."/>
            <person name="Kaster A.-K."/>
            <person name="Ovreas L."/>
            <person name="Rohde M."/>
            <person name="Galperin M.Y."/>
            <person name="Jogler C."/>
        </authorList>
    </citation>
    <scope>NUCLEOTIDE SEQUENCE [LARGE SCALE GENOMIC DNA]</scope>
    <source>
        <strain evidence="1 2">Pan44</strain>
    </source>
</reference>
<accession>A0A517SFL6</accession>
<dbReference type="InParanoid" id="A0A517SFL6"/>
<organism evidence="1 2">
    <name type="scientific">Caulifigura coniformis</name>
    <dbReference type="NCBI Taxonomy" id="2527983"/>
    <lineage>
        <taxon>Bacteria</taxon>
        <taxon>Pseudomonadati</taxon>
        <taxon>Planctomycetota</taxon>
        <taxon>Planctomycetia</taxon>
        <taxon>Planctomycetales</taxon>
        <taxon>Planctomycetaceae</taxon>
        <taxon>Caulifigura</taxon>
    </lineage>
</organism>
<sequence>MTRAASPLPRRAGFSLLASLGVVSVVGLSLGTNPPDRAPAAVATAEKSLPTDADIRAMIPGRWKTESNGTRVVDNRADGTASMDVTFDFVASLLYGAKMKLELKWIVEDGKLVYTIQSGTPADSANSIIKTYGSQATYRIGSIEPDRMHLIRVIDPTETYTWTRVP</sequence>
<gene>
    <name evidence="1" type="ORF">Pan44_29610</name>
</gene>
<name>A0A517SFL6_9PLAN</name>
<evidence type="ECO:0000313" key="1">
    <source>
        <dbReference type="EMBL" id="QDT54921.1"/>
    </source>
</evidence>
<evidence type="ECO:0008006" key="3">
    <source>
        <dbReference type="Google" id="ProtNLM"/>
    </source>
</evidence>
<dbReference type="OrthoDB" id="289687at2"/>
<dbReference type="Proteomes" id="UP000315700">
    <property type="component" value="Chromosome"/>
</dbReference>
<dbReference type="EMBL" id="CP036271">
    <property type="protein sequence ID" value="QDT54921.1"/>
    <property type="molecule type" value="Genomic_DNA"/>
</dbReference>
<dbReference type="AlphaFoldDB" id="A0A517SFL6"/>
<protein>
    <recommendedName>
        <fullName evidence="3">Lipocalin-like domain-containing protein</fullName>
    </recommendedName>
</protein>
<dbReference type="KEGG" id="ccos:Pan44_29610"/>